<evidence type="ECO:0000256" key="5">
    <source>
        <dbReference type="PIRSR" id="PIRSR602678-1"/>
    </source>
</evidence>
<dbReference type="PANTHER" id="PTHR13799">
    <property type="entry name" value="NGG1 INTERACTING FACTOR 3"/>
    <property type="match status" value="1"/>
</dbReference>
<dbReference type="InterPro" id="IPR017221">
    <property type="entry name" value="DUF34/NIF3_bac"/>
</dbReference>
<feature type="binding site" evidence="5">
    <location>
        <position position="327"/>
    </location>
    <ligand>
        <name>a divalent metal cation</name>
        <dbReference type="ChEBI" id="CHEBI:60240"/>
        <label>1</label>
    </ligand>
</feature>
<dbReference type="RefSeq" id="WP_116094150.1">
    <property type="nucleotide sequence ID" value="NZ_QKXN01000094.1"/>
</dbReference>
<feature type="binding site" evidence="5">
    <location>
        <position position="64"/>
    </location>
    <ligand>
        <name>a divalent metal cation</name>
        <dbReference type="ChEBI" id="CHEBI:60240"/>
        <label>2</label>
    </ligand>
</feature>
<reference evidence="6 7" key="1">
    <citation type="journal article" date="2018" name="Vet. Microbiol.">
        <title>Characterisation of Staphylococcus felis isolated from cats using whole genome sequencing.</title>
        <authorList>
            <person name="Worthing K."/>
            <person name="Pang S."/>
            <person name="Trott D.J."/>
            <person name="Abraham S."/>
            <person name="Coombs G.W."/>
            <person name="Jordan D."/>
            <person name="McIntyre L."/>
            <person name="Davies M.R."/>
            <person name="Norris J."/>
        </authorList>
    </citation>
    <scope>NUCLEOTIDE SEQUENCE [LARGE SCALE GENOMIC DNA]</scope>
    <source>
        <strain evidence="6 7">F9</strain>
    </source>
</reference>
<dbReference type="FunFam" id="3.30.70.120:FF:000006">
    <property type="entry name" value="GTP cyclohydrolase 1 type 2 homolog"/>
    <property type="match status" value="1"/>
</dbReference>
<feature type="binding site" evidence="5">
    <location>
        <position position="65"/>
    </location>
    <ligand>
        <name>a divalent metal cation</name>
        <dbReference type="ChEBI" id="CHEBI:60240"/>
        <label>1</label>
    </ligand>
</feature>
<dbReference type="Gene3D" id="3.30.70.120">
    <property type="match status" value="1"/>
</dbReference>
<evidence type="ECO:0000313" key="7">
    <source>
        <dbReference type="Proteomes" id="UP000256562"/>
    </source>
</evidence>
<proteinExistence type="inferred from homology"/>
<dbReference type="GO" id="GO:0005737">
    <property type="term" value="C:cytoplasm"/>
    <property type="evidence" value="ECO:0007669"/>
    <property type="project" value="TreeGrafter"/>
</dbReference>
<organism evidence="6 7">
    <name type="scientific">Staphylococcus felis</name>
    <dbReference type="NCBI Taxonomy" id="46127"/>
    <lineage>
        <taxon>Bacteria</taxon>
        <taxon>Bacillati</taxon>
        <taxon>Bacillota</taxon>
        <taxon>Bacilli</taxon>
        <taxon>Bacillales</taxon>
        <taxon>Staphylococcaceae</taxon>
        <taxon>Staphylococcus</taxon>
    </lineage>
</organism>
<dbReference type="EMBL" id="QKXQ01000236">
    <property type="protein sequence ID" value="REH96823.1"/>
    <property type="molecule type" value="Genomic_DNA"/>
</dbReference>
<dbReference type="Proteomes" id="UP000256562">
    <property type="component" value="Unassembled WGS sequence"/>
</dbReference>
<dbReference type="NCBIfam" id="TIGR00486">
    <property type="entry name" value="YbgI_SA1388"/>
    <property type="match status" value="1"/>
</dbReference>
<dbReference type="InterPro" id="IPR002678">
    <property type="entry name" value="DUF34/NIF3"/>
</dbReference>
<dbReference type="OrthoDB" id="9792792at2"/>
<dbReference type="AlphaFoldDB" id="A0A3E0IQC9"/>
<dbReference type="InterPro" id="IPR015867">
    <property type="entry name" value="N-reg_PII/ATP_PRibTrfase_C"/>
</dbReference>
<protein>
    <recommendedName>
        <fullName evidence="2 4">GTP cyclohydrolase 1 type 2 homolog</fullName>
    </recommendedName>
</protein>
<dbReference type="FunFam" id="3.40.1390.30:FF:000001">
    <property type="entry name" value="GTP cyclohydrolase 1 type 2"/>
    <property type="match status" value="1"/>
</dbReference>
<dbReference type="PANTHER" id="PTHR13799:SF14">
    <property type="entry name" value="GTP CYCLOHYDROLASE 1 TYPE 2 HOMOLOG"/>
    <property type="match status" value="1"/>
</dbReference>
<dbReference type="Gene3D" id="3.40.1390.30">
    <property type="entry name" value="NIF3 (NGG1p interacting factor 3)-like"/>
    <property type="match status" value="1"/>
</dbReference>
<name>A0A3E0IQC9_9STAP</name>
<accession>A0A3E0IQC9</accession>
<evidence type="ECO:0000313" key="6">
    <source>
        <dbReference type="EMBL" id="REH96823.1"/>
    </source>
</evidence>
<evidence type="ECO:0000256" key="3">
    <source>
        <dbReference type="ARBA" id="ARBA00022723"/>
    </source>
</evidence>
<dbReference type="GO" id="GO:0046872">
    <property type="term" value="F:metal ion binding"/>
    <property type="evidence" value="ECO:0007669"/>
    <property type="project" value="UniProtKB-UniRule"/>
</dbReference>
<dbReference type="PIRSF" id="PIRSF037489">
    <property type="entry name" value="UCP037489_NIF3_YqfO"/>
    <property type="match status" value="1"/>
</dbReference>
<feature type="binding site" evidence="5">
    <location>
        <position position="103"/>
    </location>
    <ligand>
        <name>a divalent metal cation</name>
        <dbReference type="ChEBI" id="CHEBI:60240"/>
        <label>1</label>
    </ligand>
</feature>
<evidence type="ECO:0000256" key="2">
    <source>
        <dbReference type="ARBA" id="ARBA00022112"/>
    </source>
</evidence>
<sequence length="363" mass="40747">MKIRELLEILDKKVPFNSAESWDNVGLLIGDSSNEVNGILTTLDCTYDVVEEAIDLKYNTIVAHHPLIFKGVKSIINDDAYGSIIYKLIQNNINLIALHTNLDVHPNGVNAMLAHQIGLENLKVLNPQKEKFYKVQVFIPKENADTFKDALDQNGFAKESNYEYCFFNSDGTGQFKPVDNANPTLGQLNVIENVQEVKIEFMIGKSQFDKVIEIIHQYHPYEVPVFDMIPMDRLSDTGLGMIGELSESRSIETFVKHVKSALNIPSVKFTGDIHSRVKKIAIIGGAGIGFEYSAQKQGADLFITGDIKHHEALDAKTNGMNLLDINHYSEYVAKDGLVSLISEWTDYDNIRASQINTDPFKYM</sequence>
<gene>
    <name evidence="6" type="ORF">DOS83_04955</name>
</gene>
<evidence type="ECO:0000256" key="4">
    <source>
        <dbReference type="PIRNR" id="PIRNR037489"/>
    </source>
</evidence>
<dbReference type="InterPro" id="IPR036069">
    <property type="entry name" value="DUF34/NIF3_sf"/>
</dbReference>
<keyword evidence="3 4" id="KW-0479">Metal-binding</keyword>
<comment type="caution">
    <text evidence="6">The sequence shown here is derived from an EMBL/GenBank/DDBJ whole genome shotgun (WGS) entry which is preliminary data.</text>
</comment>
<feature type="binding site" evidence="5">
    <location>
        <position position="330"/>
    </location>
    <ligand>
        <name>a divalent metal cation</name>
        <dbReference type="ChEBI" id="CHEBI:60240"/>
        <label>1</label>
    </ligand>
</feature>
<dbReference type="SUPFAM" id="SSF102705">
    <property type="entry name" value="NIF3 (NGG1p interacting factor 3)-like"/>
    <property type="match status" value="1"/>
</dbReference>
<dbReference type="Pfam" id="PF01784">
    <property type="entry name" value="DUF34_NIF3"/>
    <property type="match status" value="1"/>
</dbReference>
<comment type="similarity">
    <text evidence="1 4">Belongs to the GTP cyclohydrolase I type 2/NIF3 family.</text>
</comment>
<evidence type="ECO:0000256" key="1">
    <source>
        <dbReference type="ARBA" id="ARBA00006964"/>
    </source>
</evidence>